<protein>
    <submittedName>
        <fullName evidence="1">Uncharacterized protein</fullName>
    </submittedName>
</protein>
<evidence type="ECO:0000313" key="1">
    <source>
        <dbReference type="EMBL" id="QJA64774.1"/>
    </source>
</evidence>
<dbReference type="AlphaFoldDB" id="A0A6M3J511"/>
<organism evidence="1">
    <name type="scientific">viral metagenome</name>
    <dbReference type="NCBI Taxonomy" id="1070528"/>
    <lineage>
        <taxon>unclassified sequences</taxon>
        <taxon>metagenomes</taxon>
        <taxon>organismal metagenomes</taxon>
    </lineage>
</organism>
<name>A0A6M3J511_9ZZZZ</name>
<sequence>MQSAARQWYAQTSRTPYDVGNVPMGELVQHLVGIGVIKPPQGYMTPGWRGQTPYESALGLPRMAGATGYGYSAPGGGGDGGEEATTPVDDPWIARLAGVPPQGRDFAKWLLEQEDKDAALGMVEPQWQAWARYFLGTGLRPQMPIAGVPMTQSQWWRRQQPVGGGASAATPTATATATAPSTAALQAIAAREAATELDVMRRNLALLARRNAGIRQQEAATEPDMMQRWYANRWNPWFNMPGPLP</sequence>
<accession>A0A6M3J511</accession>
<gene>
    <name evidence="1" type="ORF">MM415B00465_0008</name>
</gene>
<dbReference type="EMBL" id="MT141526">
    <property type="protein sequence ID" value="QJA64774.1"/>
    <property type="molecule type" value="Genomic_DNA"/>
</dbReference>
<reference evidence="1" key="1">
    <citation type="submission" date="2020-03" db="EMBL/GenBank/DDBJ databases">
        <title>The deep terrestrial virosphere.</title>
        <authorList>
            <person name="Holmfeldt K."/>
            <person name="Nilsson E."/>
            <person name="Simone D."/>
            <person name="Lopez-Fernandez M."/>
            <person name="Wu X."/>
            <person name="de Brujin I."/>
            <person name="Lundin D."/>
            <person name="Andersson A."/>
            <person name="Bertilsson S."/>
            <person name="Dopson M."/>
        </authorList>
    </citation>
    <scope>NUCLEOTIDE SEQUENCE</scope>
    <source>
        <strain evidence="1">MM415B00465</strain>
    </source>
</reference>
<proteinExistence type="predicted"/>